<evidence type="ECO:0000313" key="2">
    <source>
        <dbReference type="EMBL" id="ESW99492.1"/>
    </source>
</evidence>
<feature type="region of interest" description="Disordered" evidence="1">
    <location>
        <begin position="1"/>
        <end position="98"/>
    </location>
</feature>
<dbReference type="EMBL" id="AEOI02000007">
    <property type="protein sequence ID" value="ESW99492.1"/>
    <property type="molecule type" value="Genomic_DNA"/>
</dbReference>
<dbReference type="Proteomes" id="UP000008673">
    <property type="component" value="Unassembled WGS sequence"/>
</dbReference>
<evidence type="ECO:0000313" key="3">
    <source>
        <dbReference type="Proteomes" id="UP000008673"/>
    </source>
</evidence>
<dbReference type="RefSeq" id="XP_013935164.1">
    <property type="nucleotide sequence ID" value="XM_014079689.1"/>
</dbReference>
<dbReference type="OrthoDB" id="3997774at2759"/>
<dbReference type="AlphaFoldDB" id="W1QEQ3"/>
<feature type="compositionally biased region" description="Pro residues" evidence="1">
    <location>
        <begin position="30"/>
        <end position="46"/>
    </location>
</feature>
<sequence>MDSSDNSNDCQGDKDHTSVSEPISQMLTPEPAPLDVPQPSTPPTQGPVPCSASSAGSSEITTLSLSSPPLTPPPRVMRRLTPLGKFSPRKRANSIDDDLETHASRRLLLLDQRTARSAAHTDSVCKKLSSLQQQKLRKRELLLEKLSKAVKNRQDYVNRKRLIASSTVRHICSSGSSDDARSLEMCVSHEQGACAYSFADSFKIVAGLSVWENLRRVPIFVNFEDAVGKTDIENTYRFINSREIIRLTSSLFAEIDVSNGLMDAFLLARCFLFGFAILVEKDKHERYNRVPMYAVRLNATQPFFDRLAKDFPNLKQHHLDDSYYGFLVAELHTATFHVWKLFQRLVQLNGSEFEKYAFKDALMATYYPVFQVFKFNHWFRSLALLSESNDGLSKHLGFLRTMRSLTADNDVLLNEYKYMIRKGESFIKANKERFSRLKGDSRAADLAAIDAMEQEFVARHKAAVLSGSSLTDDNPLISVSSRSRSTLRSAAQRPVSLVPPTFTVDNWRKYLFKVLLEYRSRGAQLRMRTGKSPRLAAQLPAAECDMLAEYVDQLQPDIEAIREWLGLKTYNEGCIEAIERLSYLDSVEAMMVDVAQMVERCLYAMFVVVEDSKRTVNLVYAQSANHRRENSTAISFLSDSVLVLSKLRNGKLRLAEYFEMSLGVLLWETPEFLRCEAESLLAQTAQIDKAFIQRFVEFIKDCMVFGMNSCVKSCLRFIGSNIVEFERDVFECNYPSSKVSLNLRYPNLYKQMQLHKEQEPAGGEPTQETATLAFYNRLFAAFVCSSSTGKLYEMPEFLESFSIQLMELNNQVRTLVTLQSVTVIVMSSLASRAALLPAKLQNSYFADKPRQQLVDFGKLLVELDGFLLNYFEHTESNRFGNFFKEEVYKILCTNVSERLRGRGYDEEAIRAVVDMNLDFKHVCGLIAQTERASIGSTKVSSLKTIYCNAIYDIIVRHGRVFSANTSTSEPMRRISAEVENIFQPEMHRAYSKFYAADLVRDKIDKIVRDYYAIFNVCVEVHFQNMYLVLREFEEICAFERRL</sequence>
<accession>W1QEQ3</accession>
<feature type="compositionally biased region" description="Polar residues" evidence="1">
    <location>
        <begin position="51"/>
        <end position="60"/>
    </location>
</feature>
<proteinExistence type="predicted"/>
<name>W1QEQ3_OGAPD</name>
<dbReference type="KEGG" id="opa:HPODL_03381"/>
<dbReference type="eggNOG" id="ENOG502T2DE">
    <property type="taxonomic scope" value="Eukaryota"/>
</dbReference>
<evidence type="ECO:0000256" key="1">
    <source>
        <dbReference type="SAM" id="MobiDB-lite"/>
    </source>
</evidence>
<dbReference type="OMA" id="IMIVEDY"/>
<dbReference type="GeneID" id="25772821"/>
<keyword evidence="3" id="KW-1185">Reference proteome</keyword>
<dbReference type="HOGENOM" id="CLU_292407_0_0_1"/>
<organism evidence="2 3">
    <name type="scientific">Ogataea parapolymorpha (strain ATCC 26012 / BCRC 20466 / JCM 22074 / NRRL Y-7560 / DL-1)</name>
    <name type="common">Yeast</name>
    <name type="synonym">Hansenula polymorpha</name>
    <dbReference type="NCBI Taxonomy" id="871575"/>
    <lineage>
        <taxon>Eukaryota</taxon>
        <taxon>Fungi</taxon>
        <taxon>Dikarya</taxon>
        <taxon>Ascomycota</taxon>
        <taxon>Saccharomycotina</taxon>
        <taxon>Pichiomycetes</taxon>
        <taxon>Pichiales</taxon>
        <taxon>Pichiaceae</taxon>
        <taxon>Ogataea</taxon>
    </lineage>
</organism>
<feature type="compositionally biased region" description="Polar residues" evidence="1">
    <location>
        <begin position="1"/>
        <end position="10"/>
    </location>
</feature>
<reference evidence="2 3" key="1">
    <citation type="journal article" date="2013" name="BMC Genomics">
        <title>Genome sequence and analysis of methylotrophic yeast Hansenula polymorpha DL1.</title>
        <authorList>
            <person name="Ravin N.V."/>
            <person name="Eldarov M.A."/>
            <person name="Kadnikov V.V."/>
            <person name="Beletsky A.V."/>
            <person name="Schneider J."/>
            <person name="Mardanova E.S."/>
            <person name="Smekalova E.M."/>
            <person name="Zvereva M.I."/>
            <person name="Dontsova O.A."/>
            <person name="Mardanov A.V."/>
            <person name="Skryabin K.G."/>
        </authorList>
    </citation>
    <scope>NUCLEOTIDE SEQUENCE [LARGE SCALE GENOMIC DNA]</scope>
    <source>
        <strain evidence="3">ATCC 26012 / BCRC 20466 / JCM 22074 / NRRL Y-7560 / DL-1</strain>
    </source>
</reference>
<gene>
    <name evidence="2" type="ORF">HPODL_03381</name>
</gene>
<comment type="caution">
    <text evidence="2">The sequence shown here is derived from an EMBL/GenBank/DDBJ whole genome shotgun (WGS) entry which is preliminary data.</text>
</comment>
<protein>
    <submittedName>
        <fullName evidence="2">Uncharacterized protein</fullName>
    </submittedName>
</protein>